<organism evidence="2 3">
    <name type="scientific">Hydrogenoanaerobacterium saccharovorans</name>
    <dbReference type="NCBI Taxonomy" id="474960"/>
    <lineage>
        <taxon>Bacteria</taxon>
        <taxon>Bacillati</taxon>
        <taxon>Bacillota</taxon>
        <taxon>Clostridia</taxon>
        <taxon>Eubacteriales</taxon>
        <taxon>Oscillospiraceae</taxon>
        <taxon>Hydrogenoanaerobacterium</taxon>
    </lineage>
</organism>
<evidence type="ECO:0000313" key="3">
    <source>
        <dbReference type="Proteomes" id="UP000199158"/>
    </source>
</evidence>
<feature type="transmembrane region" description="Helical" evidence="1">
    <location>
        <begin position="6"/>
        <end position="23"/>
    </location>
</feature>
<dbReference type="Proteomes" id="UP000199158">
    <property type="component" value="Unassembled WGS sequence"/>
</dbReference>
<protein>
    <submittedName>
        <fullName evidence="2">Uncharacterized protein</fullName>
    </submittedName>
</protein>
<dbReference type="EMBL" id="FOCG01000001">
    <property type="protein sequence ID" value="SEM62834.1"/>
    <property type="molecule type" value="Genomic_DNA"/>
</dbReference>
<feature type="transmembrane region" description="Helical" evidence="1">
    <location>
        <begin position="30"/>
        <end position="54"/>
    </location>
</feature>
<evidence type="ECO:0000256" key="1">
    <source>
        <dbReference type="SAM" id="Phobius"/>
    </source>
</evidence>
<keyword evidence="1" id="KW-0812">Transmembrane</keyword>
<gene>
    <name evidence="2" type="ORF">SAMN05216180_0949</name>
</gene>
<sequence>MLFFILFLILYTIIFITDLMPLYRKKQSKAFGVCVVIMVLGFIIQSCLVFNVHIPSIASVFLNLYHYFFK</sequence>
<reference evidence="2 3" key="1">
    <citation type="submission" date="2016-10" db="EMBL/GenBank/DDBJ databases">
        <authorList>
            <person name="de Groot N.N."/>
        </authorList>
    </citation>
    <scope>NUCLEOTIDE SEQUENCE [LARGE SCALE GENOMIC DNA]</scope>
    <source>
        <strain evidence="2 3">CGMCC 1.5070</strain>
    </source>
</reference>
<name>A0A1H7ZYP0_9FIRM</name>
<dbReference type="STRING" id="474960.SAMN05216180_0949"/>
<accession>A0A1H7ZYP0</accession>
<dbReference type="AlphaFoldDB" id="A0A1H7ZYP0"/>
<evidence type="ECO:0000313" key="2">
    <source>
        <dbReference type="EMBL" id="SEM62834.1"/>
    </source>
</evidence>
<proteinExistence type="predicted"/>
<keyword evidence="1" id="KW-0472">Membrane</keyword>
<keyword evidence="3" id="KW-1185">Reference proteome</keyword>
<keyword evidence="1" id="KW-1133">Transmembrane helix</keyword>